<dbReference type="Pfam" id="PF00293">
    <property type="entry name" value="NUDIX"/>
    <property type="match status" value="1"/>
</dbReference>
<accession>A0A938XXB2</accession>
<protein>
    <recommendedName>
        <fullName evidence="1">Nudix hydrolase domain-containing protein</fullName>
    </recommendedName>
</protein>
<dbReference type="AlphaFoldDB" id="A0A938XXB2"/>
<name>A0A938XXB2_9BACL</name>
<comment type="caution">
    <text evidence="2">The sequence shown here is derived from an EMBL/GenBank/DDBJ whole genome shotgun (WGS) entry which is preliminary data.</text>
</comment>
<feature type="domain" description="Nudix hydrolase" evidence="1">
    <location>
        <begin position="8"/>
        <end position="46"/>
    </location>
</feature>
<dbReference type="InterPro" id="IPR015797">
    <property type="entry name" value="NUDIX_hydrolase-like_dom_sf"/>
</dbReference>
<evidence type="ECO:0000313" key="3">
    <source>
        <dbReference type="Proteomes" id="UP000717624"/>
    </source>
</evidence>
<organism evidence="2 3">
    <name type="scientific">Brevibacillus fulvus</name>
    <dbReference type="NCBI Taxonomy" id="1125967"/>
    <lineage>
        <taxon>Bacteria</taxon>
        <taxon>Bacillati</taxon>
        <taxon>Bacillota</taxon>
        <taxon>Bacilli</taxon>
        <taxon>Bacillales</taxon>
        <taxon>Paenibacillaceae</taxon>
        <taxon>Brevibacillus</taxon>
    </lineage>
</organism>
<reference evidence="2" key="1">
    <citation type="submission" date="2021-01" db="EMBL/GenBank/DDBJ databases">
        <title>Genomic Encyclopedia of Type Strains, Phase IV (KMG-IV): sequencing the most valuable type-strain genomes for metagenomic binning, comparative biology and taxonomic classification.</title>
        <authorList>
            <person name="Goeker M."/>
        </authorList>
    </citation>
    <scope>NUCLEOTIDE SEQUENCE</scope>
    <source>
        <strain evidence="2">DSM 25523</strain>
    </source>
</reference>
<dbReference type="EMBL" id="JAFBEB010000003">
    <property type="protein sequence ID" value="MBM7589601.1"/>
    <property type="molecule type" value="Genomic_DNA"/>
</dbReference>
<evidence type="ECO:0000259" key="1">
    <source>
        <dbReference type="Pfam" id="PF00293"/>
    </source>
</evidence>
<evidence type="ECO:0000313" key="2">
    <source>
        <dbReference type="EMBL" id="MBM7589601.1"/>
    </source>
</evidence>
<dbReference type="InterPro" id="IPR000086">
    <property type="entry name" value="NUDIX_hydrolase_dom"/>
</dbReference>
<dbReference type="Gene3D" id="3.90.79.10">
    <property type="entry name" value="Nucleoside Triphosphate Pyrophosphohydrolase"/>
    <property type="match status" value="1"/>
</dbReference>
<proteinExistence type="predicted"/>
<keyword evidence="3" id="KW-1185">Reference proteome</keyword>
<dbReference type="SUPFAM" id="SSF55811">
    <property type="entry name" value="Nudix"/>
    <property type="match status" value="1"/>
</dbReference>
<gene>
    <name evidence="2" type="ORF">JOD01_001201</name>
</gene>
<sequence>MTIGTAVPRIGVGAVIVNERAEILLVWRNRQPEKDTWSIPGGQREELRDSAVCAKLVGNIPEGTFPMGIASQRHRTSGRARNVKVNR</sequence>
<dbReference type="Proteomes" id="UP000717624">
    <property type="component" value="Unassembled WGS sequence"/>
</dbReference>